<reference evidence="1 2" key="1">
    <citation type="submission" date="2018-04" db="EMBL/GenBank/DDBJ databases">
        <title>Characteristic and Complete Genome Sequencing of A Novel Member of Infective Endocarditis Causative Bacteria: Bergeyella cardium QL-PH.</title>
        <authorList>
            <person name="Pan H."/>
            <person name="Sun E."/>
            <person name="Zhang Y."/>
        </authorList>
    </citation>
    <scope>NUCLEOTIDE SEQUENCE [LARGE SCALE GENOMIC DNA]</scope>
    <source>
        <strain evidence="1 2">HPQL</strain>
    </source>
</reference>
<dbReference type="EMBL" id="CP029149">
    <property type="protein sequence ID" value="QHN64639.1"/>
    <property type="molecule type" value="Genomic_DNA"/>
</dbReference>
<dbReference type="OrthoDB" id="704821at2"/>
<dbReference type="Pfam" id="PF10988">
    <property type="entry name" value="DUF2807"/>
    <property type="match status" value="1"/>
</dbReference>
<keyword evidence="2" id="KW-1185">Reference proteome</keyword>
<dbReference type="AlphaFoldDB" id="A0A6P1QS82"/>
<dbReference type="InterPro" id="IPR021255">
    <property type="entry name" value="DUF2807"/>
</dbReference>
<name>A0A6P1QS82_9FLAO</name>
<sequence>MKKLFAVLLGLASLWNFAQDTRMVGEFSSLKAYDGIKVDLVKSRQGKVEIYGDDNGDVEVVNKNGELKIRMKTLKLLQGSKVRVKVFYDDLNAIQASQGAIILSDDTLKSEMLKLTANEGSKIELKINSSVLDVKGNSGGTLSLQGKANTQSIVVNSGAVFNGKNMDGDNVSVTANAGGEAYVYAEKSVKATTRAGGTIEVYGNPKNRDTKKFVGGSISFK</sequence>
<dbReference type="Gene3D" id="2.160.20.120">
    <property type="match status" value="1"/>
</dbReference>
<dbReference type="RefSeq" id="WP_160223747.1">
    <property type="nucleotide sequence ID" value="NZ_CP029149.1"/>
</dbReference>
<dbReference type="KEGG" id="bcad:DBX24_01395"/>
<protein>
    <submittedName>
        <fullName evidence="1">DUF2807 domain-containing protein</fullName>
    </submittedName>
</protein>
<gene>
    <name evidence="1" type="ORF">DBX24_01395</name>
</gene>
<evidence type="ECO:0000313" key="1">
    <source>
        <dbReference type="EMBL" id="QHN64639.1"/>
    </source>
</evidence>
<proteinExistence type="predicted"/>
<organism evidence="1 2">
    <name type="scientific">Bergeyella cardium</name>
    <dbReference type="NCBI Taxonomy" id="1585976"/>
    <lineage>
        <taxon>Bacteria</taxon>
        <taxon>Pseudomonadati</taxon>
        <taxon>Bacteroidota</taxon>
        <taxon>Flavobacteriia</taxon>
        <taxon>Flavobacteriales</taxon>
        <taxon>Weeksellaceae</taxon>
        <taxon>Bergeyella</taxon>
    </lineage>
</organism>
<evidence type="ECO:0000313" key="2">
    <source>
        <dbReference type="Proteomes" id="UP000464318"/>
    </source>
</evidence>
<dbReference type="Proteomes" id="UP000464318">
    <property type="component" value="Chromosome"/>
</dbReference>
<accession>A0A6P1QS82</accession>